<feature type="domain" description="Aldehyde dehydrogenase" evidence="4">
    <location>
        <begin position="23"/>
        <end position="481"/>
    </location>
</feature>
<dbReference type="InterPro" id="IPR016161">
    <property type="entry name" value="Ald_DH/histidinol_DH"/>
</dbReference>
<proteinExistence type="inferred from homology"/>
<dbReference type="PANTHER" id="PTHR42986:SF1">
    <property type="entry name" value="BENZALDEHYDE DEHYDROGENASE YFMT"/>
    <property type="match status" value="1"/>
</dbReference>
<dbReference type="RefSeq" id="WP_097196107.1">
    <property type="nucleotide sequence ID" value="NZ_OBQI01000005.1"/>
</dbReference>
<evidence type="ECO:0000313" key="6">
    <source>
        <dbReference type="Proteomes" id="UP000219435"/>
    </source>
</evidence>
<accession>A0A285VAD8</accession>
<dbReference type="Gene3D" id="3.40.605.10">
    <property type="entry name" value="Aldehyde Dehydrogenase, Chain A, domain 1"/>
    <property type="match status" value="1"/>
</dbReference>
<dbReference type="AlphaFoldDB" id="A0A285VAD8"/>
<keyword evidence="2" id="KW-0560">Oxidoreductase</keyword>
<organism evidence="5 6">
    <name type="scientific">Blastococcus aggregatus</name>
    <dbReference type="NCBI Taxonomy" id="38502"/>
    <lineage>
        <taxon>Bacteria</taxon>
        <taxon>Bacillati</taxon>
        <taxon>Actinomycetota</taxon>
        <taxon>Actinomycetes</taxon>
        <taxon>Geodermatophilales</taxon>
        <taxon>Geodermatophilaceae</taxon>
        <taxon>Blastococcus</taxon>
    </lineage>
</organism>
<dbReference type="InterPro" id="IPR015590">
    <property type="entry name" value="Aldehyde_DH_dom"/>
</dbReference>
<dbReference type="InterPro" id="IPR016163">
    <property type="entry name" value="Ald_DH_C"/>
</dbReference>
<dbReference type="InterPro" id="IPR016162">
    <property type="entry name" value="Ald_DH_N"/>
</dbReference>
<sequence length="492" mass="52899">MASDTSAPARYDGFDRMPIAGTWRAGRAGKTATDTDPYTGETLTEIPLANAEDVDEAYARAKEAQRDWAARLPSERAEVMRRAARIMEERRDEIVDWHIRESGAAAPAAEFEYAITLRDFHEASSYPYRVEGRILPADVEGKESRVYRRPVGVVAVISPWNVPMHLSNRSVAPALALGNAVVLKPAGDTPVTGGLLLAKVYEEAGLPEGLLSVVIGSGSDIGDAIVSHPTPRVVSFTGSTPVGKGIAEKAGLKKLSLELGGNGPLVVLDDADLGYAVDAAIFGKFFHQGQVCMITNRIVVDDAVHDEFVERFVERARALKAGDPRESDTVIGPIINSGQLEGIQEKIAQSRADGAQQLLGGDPTGPIGSVLPAHVLLGDNSVTSARQEMFGPVVTIIRARDEDDALAIANDTEYGLSSAVFTEDTLRGVQFALRVEAGMTHVNDSPLNDENNTAFGGEKDSGLGRFGGEWAIEEFTTDHWVSVQHTKRKFPF</sequence>
<dbReference type="SUPFAM" id="SSF53720">
    <property type="entry name" value="ALDH-like"/>
    <property type="match status" value="1"/>
</dbReference>
<reference evidence="6" key="1">
    <citation type="submission" date="2017-08" db="EMBL/GenBank/DDBJ databases">
        <authorList>
            <person name="Varghese N."/>
            <person name="Submissions S."/>
        </authorList>
    </citation>
    <scope>NUCLEOTIDE SEQUENCE [LARGE SCALE GENOMIC DNA]</scope>
    <source>
        <strain evidence="6">DSM 4725</strain>
    </source>
</reference>
<dbReference type="EMBL" id="OBQI01000005">
    <property type="protein sequence ID" value="SOC50548.1"/>
    <property type="molecule type" value="Genomic_DNA"/>
</dbReference>
<dbReference type="FunFam" id="3.40.605.10:FF:000007">
    <property type="entry name" value="NAD/NADP-dependent betaine aldehyde dehydrogenase"/>
    <property type="match status" value="1"/>
</dbReference>
<gene>
    <name evidence="5" type="ORF">SAMN05660748_3300</name>
</gene>
<dbReference type="Proteomes" id="UP000219435">
    <property type="component" value="Unassembled WGS sequence"/>
</dbReference>
<evidence type="ECO:0000256" key="1">
    <source>
        <dbReference type="ARBA" id="ARBA00009986"/>
    </source>
</evidence>
<evidence type="ECO:0000259" key="4">
    <source>
        <dbReference type="Pfam" id="PF00171"/>
    </source>
</evidence>
<evidence type="ECO:0000256" key="3">
    <source>
        <dbReference type="ARBA" id="ARBA00023027"/>
    </source>
</evidence>
<dbReference type="Gene3D" id="3.40.309.10">
    <property type="entry name" value="Aldehyde Dehydrogenase, Chain A, domain 2"/>
    <property type="match status" value="1"/>
</dbReference>
<protein>
    <submittedName>
        <fullName evidence="5">4-hydroxybenzaldehyde dehydrogenase</fullName>
    </submittedName>
</protein>
<dbReference type="GO" id="GO:0016620">
    <property type="term" value="F:oxidoreductase activity, acting on the aldehyde or oxo group of donors, NAD or NADP as acceptor"/>
    <property type="evidence" value="ECO:0007669"/>
    <property type="project" value="InterPro"/>
</dbReference>
<name>A0A285VAD8_9ACTN</name>
<dbReference type="PANTHER" id="PTHR42986">
    <property type="entry name" value="BENZALDEHYDE DEHYDROGENASE YFMT"/>
    <property type="match status" value="1"/>
</dbReference>
<comment type="similarity">
    <text evidence="1">Belongs to the aldehyde dehydrogenase family.</text>
</comment>
<dbReference type="OrthoDB" id="6882680at2"/>
<evidence type="ECO:0000313" key="5">
    <source>
        <dbReference type="EMBL" id="SOC50548.1"/>
    </source>
</evidence>
<evidence type="ECO:0000256" key="2">
    <source>
        <dbReference type="ARBA" id="ARBA00023002"/>
    </source>
</evidence>
<dbReference type="Pfam" id="PF00171">
    <property type="entry name" value="Aldedh"/>
    <property type="match status" value="1"/>
</dbReference>
<keyword evidence="3" id="KW-0520">NAD</keyword>
<keyword evidence="6" id="KW-1185">Reference proteome</keyword>